<dbReference type="CDD" id="cd00130">
    <property type="entry name" value="PAS"/>
    <property type="match status" value="1"/>
</dbReference>
<dbReference type="PROSITE" id="PS50109">
    <property type="entry name" value="HIS_KIN"/>
    <property type="match status" value="1"/>
</dbReference>
<evidence type="ECO:0000256" key="6">
    <source>
        <dbReference type="PROSITE-ProRule" id="PRU00169"/>
    </source>
</evidence>
<dbReference type="Gene3D" id="1.10.287.130">
    <property type="match status" value="1"/>
</dbReference>
<dbReference type="EMBL" id="CP042425">
    <property type="protein sequence ID" value="QEL20228.1"/>
    <property type="molecule type" value="Genomic_DNA"/>
</dbReference>
<proteinExistence type="predicted"/>
<dbReference type="GO" id="GO:0000155">
    <property type="term" value="F:phosphorelay sensor kinase activity"/>
    <property type="evidence" value="ECO:0007669"/>
    <property type="project" value="InterPro"/>
</dbReference>
<dbReference type="Gene3D" id="3.30.450.20">
    <property type="entry name" value="PAS domain"/>
    <property type="match status" value="1"/>
</dbReference>
<dbReference type="NCBIfam" id="TIGR00229">
    <property type="entry name" value="sensory_box"/>
    <property type="match status" value="1"/>
</dbReference>
<dbReference type="InterPro" id="IPR003661">
    <property type="entry name" value="HisK_dim/P_dom"/>
</dbReference>
<dbReference type="SUPFAM" id="SSF47384">
    <property type="entry name" value="Homodimeric domain of signal transducing histidine kinase"/>
    <property type="match status" value="1"/>
</dbReference>
<evidence type="ECO:0000256" key="3">
    <source>
        <dbReference type="ARBA" id="ARBA00022553"/>
    </source>
</evidence>
<dbReference type="InterPro" id="IPR013655">
    <property type="entry name" value="PAS_fold_3"/>
</dbReference>
<dbReference type="Pfam" id="PF00512">
    <property type="entry name" value="HisKA"/>
    <property type="match status" value="1"/>
</dbReference>
<gene>
    <name evidence="10" type="ORF">PX52LOC_07320</name>
</gene>
<evidence type="ECO:0000313" key="10">
    <source>
        <dbReference type="EMBL" id="QEL20228.1"/>
    </source>
</evidence>
<dbReference type="InterPro" id="IPR003594">
    <property type="entry name" value="HATPase_dom"/>
</dbReference>
<dbReference type="CDD" id="cd00082">
    <property type="entry name" value="HisKA"/>
    <property type="match status" value="1"/>
</dbReference>
<dbReference type="SMART" id="SM00448">
    <property type="entry name" value="REC"/>
    <property type="match status" value="2"/>
</dbReference>
<evidence type="ECO:0000259" key="7">
    <source>
        <dbReference type="PROSITE" id="PS50109"/>
    </source>
</evidence>
<dbReference type="Proteomes" id="UP000324974">
    <property type="component" value="Chromosome"/>
</dbReference>
<dbReference type="CDD" id="cd17580">
    <property type="entry name" value="REC_2_DhkD-like"/>
    <property type="match status" value="1"/>
</dbReference>
<dbReference type="SUPFAM" id="SSF55785">
    <property type="entry name" value="PYP-like sensor domain (PAS domain)"/>
    <property type="match status" value="1"/>
</dbReference>
<evidence type="ECO:0000256" key="2">
    <source>
        <dbReference type="ARBA" id="ARBA00012438"/>
    </source>
</evidence>
<dbReference type="EC" id="2.7.13.3" evidence="2"/>
<dbReference type="Pfam" id="PF02518">
    <property type="entry name" value="HATPase_c"/>
    <property type="match status" value="1"/>
</dbReference>
<dbReference type="InterPro" id="IPR001789">
    <property type="entry name" value="Sig_transdc_resp-reg_receiver"/>
</dbReference>
<dbReference type="SMART" id="SM00387">
    <property type="entry name" value="HATPase_c"/>
    <property type="match status" value="1"/>
</dbReference>
<reference evidence="11" key="1">
    <citation type="submission" date="2019-08" db="EMBL/GenBank/DDBJ databases">
        <title>Limnoglobus roseus gen. nov., sp. nov., a novel freshwater planctomycete with a giant genome from the family Gemmataceae.</title>
        <authorList>
            <person name="Kulichevskaya I.S."/>
            <person name="Naumoff D.G."/>
            <person name="Miroshnikov K."/>
            <person name="Ivanova A."/>
            <person name="Philippov D.A."/>
            <person name="Hakobyan A."/>
            <person name="Rijpstra I.C."/>
            <person name="Sinninghe Damste J.S."/>
            <person name="Liesack W."/>
            <person name="Dedysh S.N."/>
        </authorList>
    </citation>
    <scope>NUCLEOTIDE SEQUENCE [LARGE SCALE GENOMIC DNA]</scope>
    <source>
        <strain evidence="11">PX52</strain>
    </source>
</reference>
<keyword evidence="3 6" id="KW-0597">Phosphoprotein</keyword>
<evidence type="ECO:0000259" key="8">
    <source>
        <dbReference type="PROSITE" id="PS50110"/>
    </source>
</evidence>
<dbReference type="OrthoDB" id="259454at2"/>
<feature type="domain" description="Response regulatory" evidence="8">
    <location>
        <begin position="512"/>
        <end position="628"/>
    </location>
</feature>
<dbReference type="InterPro" id="IPR011006">
    <property type="entry name" value="CheY-like_superfamily"/>
</dbReference>
<dbReference type="PRINTS" id="PR00344">
    <property type="entry name" value="BCTRLSENSOR"/>
</dbReference>
<dbReference type="PROSITE" id="PS50113">
    <property type="entry name" value="PAC"/>
    <property type="match status" value="1"/>
</dbReference>
<dbReference type="InterPro" id="IPR001610">
    <property type="entry name" value="PAC"/>
</dbReference>
<dbReference type="Gene3D" id="3.30.565.10">
    <property type="entry name" value="Histidine kinase-like ATPase, C-terminal domain"/>
    <property type="match status" value="1"/>
</dbReference>
<dbReference type="PANTHER" id="PTHR43547">
    <property type="entry name" value="TWO-COMPONENT HISTIDINE KINASE"/>
    <property type="match status" value="1"/>
</dbReference>
<feature type="modified residue" description="4-aspartylphosphate" evidence="6">
    <location>
        <position position="561"/>
    </location>
</feature>
<dbReference type="SMART" id="SM00388">
    <property type="entry name" value="HisKA"/>
    <property type="match status" value="1"/>
</dbReference>
<dbReference type="InterPro" id="IPR036097">
    <property type="entry name" value="HisK_dim/P_sf"/>
</dbReference>
<dbReference type="Pfam" id="PF00072">
    <property type="entry name" value="Response_reg"/>
    <property type="match status" value="2"/>
</dbReference>
<feature type="domain" description="Histidine kinase" evidence="7">
    <location>
        <begin position="271"/>
        <end position="491"/>
    </location>
</feature>
<dbReference type="SUPFAM" id="SSF52172">
    <property type="entry name" value="CheY-like"/>
    <property type="match status" value="2"/>
</dbReference>
<keyword evidence="11" id="KW-1185">Reference proteome</keyword>
<dbReference type="Pfam" id="PF08447">
    <property type="entry name" value="PAS_3"/>
    <property type="match status" value="1"/>
</dbReference>
<dbReference type="FunFam" id="3.30.565.10:FF:000006">
    <property type="entry name" value="Sensor histidine kinase WalK"/>
    <property type="match status" value="1"/>
</dbReference>
<evidence type="ECO:0000259" key="9">
    <source>
        <dbReference type="PROSITE" id="PS50113"/>
    </source>
</evidence>
<dbReference type="KEGG" id="lrs:PX52LOC_07320"/>
<evidence type="ECO:0000256" key="4">
    <source>
        <dbReference type="ARBA" id="ARBA00022679"/>
    </source>
</evidence>
<feature type="modified residue" description="4-aspartylphosphate" evidence="6">
    <location>
        <position position="54"/>
    </location>
</feature>
<comment type="catalytic activity">
    <reaction evidence="1">
        <text>ATP + protein L-histidine = ADP + protein N-phospho-L-histidine.</text>
        <dbReference type="EC" id="2.7.13.3"/>
    </reaction>
</comment>
<keyword evidence="4" id="KW-0808">Transferase</keyword>
<evidence type="ECO:0000313" key="11">
    <source>
        <dbReference type="Proteomes" id="UP000324974"/>
    </source>
</evidence>
<dbReference type="InterPro" id="IPR036890">
    <property type="entry name" value="HATPase_C_sf"/>
</dbReference>
<dbReference type="AlphaFoldDB" id="A0A5C1ATX4"/>
<evidence type="ECO:0000256" key="5">
    <source>
        <dbReference type="ARBA" id="ARBA00022777"/>
    </source>
</evidence>
<dbReference type="InterPro" id="IPR035965">
    <property type="entry name" value="PAS-like_dom_sf"/>
</dbReference>
<dbReference type="PANTHER" id="PTHR43547:SF2">
    <property type="entry name" value="HYBRID SIGNAL TRANSDUCTION HISTIDINE KINASE C"/>
    <property type="match status" value="1"/>
</dbReference>
<keyword evidence="5" id="KW-0418">Kinase</keyword>
<dbReference type="InterPro" id="IPR000014">
    <property type="entry name" value="PAS"/>
</dbReference>
<dbReference type="Gene3D" id="2.10.70.100">
    <property type="match status" value="1"/>
</dbReference>
<sequence>MPDGPTRILVIDDSEVKRYTVTRVLQMGGFEVTEGETGSDAVRMAAAAELIVLDIKLPDINGYEVCKRLKATPATAHIPILLLSATFVGPASQAHGLESGADAYLTDAAEPPVLLATVRALLRIRRAEDQARKGEARLRIALEAGKLGEWELDLATGAMCCSSRCKAIFGLSSGLSVTLDDLLSRVYPEDGESVQAEIRRSAAENADYDQEFRLVEPGGASRWVLVRGQVVPSSADHARRMIGVALDINDRKLLEQDLKDADRRKDEFLAMLAHELRNPLAPIRAALHILQQPAAGEDAIRRAQDMMGRQFTHMVRLIDDLLDVGRITKGRIELRRERVPLARVIENAVETSRPLIEAGRHRLTVVPPESPIELEADQTRISQVIANLLNNAAKYTPEGGQIQLTSELSPDGREAIVRVRDTGSGISPPMLTRIWDLFTQVDQTLDRAQGGLGIGLTLVKRLVELHGGSVEARSPGVGLGSEFIIRLPACASSMPPDRPQAANDQRAKVGVRVLIVDDNVDAAESLAMLLGIEGHTTRIAHDGPSALPLAAQFDPHVVLLDIGLPGLDGFQVAQTLRAASQFEKVFLIALTGWGQDSDRAKSRAAGFDLHLVKPIDPIELLRIIASKGP</sequence>
<name>A0A5C1ATX4_9BACT</name>
<dbReference type="PROSITE" id="PS50110">
    <property type="entry name" value="RESPONSE_REGULATORY"/>
    <property type="match status" value="2"/>
</dbReference>
<evidence type="ECO:0000256" key="1">
    <source>
        <dbReference type="ARBA" id="ARBA00000085"/>
    </source>
</evidence>
<dbReference type="RefSeq" id="WP_149114546.1">
    <property type="nucleotide sequence ID" value="NZ_CP042425.1"/>
</dbReference>
<protein>
    <recommendedName>
        <fullName evidence="2">histidine kinase</fullName>
        <ecNumber evidence="2">2.7.13.3</ecNumber>
    </recommendedName>
</protein>
<accession>A0A5C1ATX4</accession>
<organism evidence="10 11">
    <name type="scientific">Limnoglobus roseus</name>
    <dbReference type="NCBI Taxonomy" id="2598579"/>
    <lineage>
        <taxon>Bacteria</taxon>
        <taxon>Pseudomonadati</taxon>
        <taxon>Planctomycetota</taxon>
        <taxon>Planctomycetia</taxon>
        <taxon>Gemmatales</taxon>
        <taxon>Gemmataceae</taxon>
        <taxon>Limnoglobus</taxon>
    </lineage>
</organism>
<dbReference type="SUPFAM" id="SSF55874">
    <property type="entry name" value="ATPase domain of HSP90 chaperone/DNA topoisomerase II/histidine kinase"/>
    <property type="match status" value="1"/>
</dbReference>
<dbReference type="InterPro" id="IPR000700">
    <property type="entry name" value="PAS-assoc_C"/>
</dbReference>
<dbReference type="SMART" id="SM00086">
    <property type="entry name" value="PAC"/>
    <property type="match status" value="1"/>
</dbReference>
<feature type="domain" description="Response regulatory" evidence="8">
    <location>
        <begin position="7"/>
        <end position="122"/>
    </location>
</feature>
<feature type="domain" description="PAC" evidence="9">
    <location>
        <begin position="208"/>
        <end position="260"/>
    </location>
</feature>
<dbReference type="InterPro" id="IPR004358">
    <property type="entry name" value="Sig_transdc_His_kin-like_C"/>
</dbReference>
<dbReference type="Gene3D" id="3.40.50.2300">
    <property type="match status" value="2"/>
</dbReference>
<dbReference type="InterPro" id="IPR005467">
    <property type="entry name" value="His_kinase_dom"/>
</dbReference>